<organism evidence="1 2">
    <name type="scientific">Enterococcus phage EF1</name>
    <dbReference type="NCBI Taxonomy" id="2025813"/>
    <lineage>
        <taxon>Viruses</taxon>
        <taxon>Duplodnaviria</taxon>
        <taxon>Heunggongvirae</taxon>
        <taxon>Uroviricota</taxon>
        <taxon>Caudoviricetes</taxon>
    </lineage>
</organism>
<dbReference type="InterPro" id="IPR012337">
    <property type="entry name" value="RNaseH-like_sf"/>
</dbReference>
<dbReference type="InterPro" id="IPR036397">
    <property type="entry name" value="RNaseH_sf"/>
</dbReference>
<dbReference type="SUPFAM" id="SSF53098">
    <property type="entry name" value="Ribonuclease H-like"/>
    <property type="match status" value="1"/>
</dbReference>
<protein>
    <submittedName>
        <fullName evidence="1">Uncharacterized protein</fullName>
    </submittedName>
</protein>
<evidence type="ECO:0000313" key="1">
    <source>
        <dbReference type="EMBL" id="ASZ76774.1"/>
    </source>
</evidence>
<name>A0A249XXS1_9CAUD</name>
<keyword evidence="2" id="KW-1185">Reference proteome</keyword>
<proteinExistence type="predicted"/>
<evidence type="ECO:0000313" key="2">
    <source>
        <dbReference type="Proteomes" id="UP000260005"/>
    </source>
</evidence>
<reference evidence="1 2" key="1">
    <citation type="submission" date="2017-04" db="EMBL/GenBank/DDBJ databases">
        <title>Complete Genome Sequence of Lytic Bacteriophage EF1 Infecting Enterococcus faecalis Isolates.</title>
        <authorList>
            <person name="Kim D."/>
            <person name="Kim Y.J."/>
            <person name="Han B.K."/>
            <person name="Kim H."/>
        </authorList>
    </citation>
    <scope>NUCLEOTIDE SEQUENCE [LARGE SCALE GENOMIC DNA]</scope>
</reference>
<accession>A0A249XXS1</accession>
<dbReference type="Proteomes" id="UP000260005">
    <property type="component" value="Segment"/>
</dbReference>
<sequence>MQETFLILDTETTKEGEGMPYQSVFDIGWVISDKGGNILVERSYMVEQFKFQALNKKRAFLIDENVVDGKIYFTKLLEKRIIVSKWANIIGQLKKDCKKYNVAYIGAYNLGFDTRVIARTHFFFSGKDFDFFDNFFLIDIYPVAAYTVLNTPEYKEFAKTHNLLTEKGNYQTGAEATYKFLFNDTNYIEEHTALQDSIDETKILHFLLNQEKEIPIHAYSINPQAWRIVNEENLNKKKS</sequence>
<dbReference type="EMBL" id="MF001358">
    <property type="protein sequence ID" value="ASZ76774.1"/>
    <property type="molecule type" value="Genomic_DNA"/>
</dbReference>
<dbReference type="Gene3D" id="3.30.420.10">
    <property type="entry name" value="Ribonuclease H-like superfamily/Ribonuclease H"/>
    <property type="match status" value="1"/>
</dbReference>
<dbReference type="GO" id="GO:0003676">
    <property type="term" value="F:nucleic acid binding"/>
    <property type="evidence" value="ECO:0007669"/>
    <property type="project" value="InterPro"/>
</dbReference>